<dbReference type="PANTHER" id="PTHR39188">
    <property type="entry name" value="MEMBRANE-ASSOCIATED ZINC METALLOPROTEASE M50B"/>
    <property type="match status" value="1"/>
</dbReference>
<evidence type="ECO:0000256" key="8">
    <source>
        <dbReference type="ARBA" id="ARBA00022833"/>
    </source>
</evidence>
<evidence type="ECO:0000256" key="2">
    <source>
        <dbReference type="ARBA" id="ARBA00004141"/>
    </source>
</evidence>
<dbReference type="EMBL" id="CAADRN010000203">
    <property type="protein sequence ID" value="VFU15024.1"/>
    <property type="molecule type" value="Genomic_DNA"/>
</dbReference>
<keyword evidence="9 12" id="KW-1133">Transmembrane helix</keyword>
<comment type="cofactor">
    <cofactor evidence="1">
        <name>Zn(2+)</name>
        <dbReference type="ChEBI" id="CHEBI:29105"/>
    </cofactor>
</comment>
<comment type="similarity">
    <text evidence="3">Belongs to the peptidase M50B family.</text>
</comment>
<evidence type="ECO:0000256" key="3">
    <source>
        <dbReference type="ARBA" id="ARBA00007931"/>
    </source>
</evidence>
<dbReference type="CDD" id="cd06161">
    <property type="entry name" value="S2P-M50_SpoIVFB"/>
    <property type="match status" value="1"/>
</dbReference>
<evidence type="ECO:0000256" key="12">
    <source>
        <dbReference type="SAM" id="Phobius"/>
    </source>
</evidence>
<keyword evidence="5 12" id="KW-0812">Transmembrane</keyword>
<keyword evidence="4 14" id="KW-0645">Protease</keyword>
<evidence type="ECO:0000259" key="13">
    <source>
        <dbReference type="Pfam" id="PF02163"/>
    </source>
</evidence>
<evidence type="ECO:0000313" key="14">
    <source>
        <dbReference type="EMBL" id="VFU15024.1"/>
    </source>
</evidence>
<feature type="transmembrane region" description="Helical" evidence="12">
    <location>
        <begin position="16"/>
        <end position="42"/>
    </location>
</feature>
<dbReference type="GO" id="GO:0008237">
    <property type="term" value="F:metallopeptidase activity"/>
    <property type="evidence" value="ECO:0007669"/>
    <property type="project" value="UniProtKB-KW"/>
</dbReference>
<dbReference type="Pfam" id="PF02163">
    <property type="entry name" value="Peptidase_M50"/>
    <property type="match status" value="2"/>
</dbReference>
<keyword evidence="10" id="KW-0482">Metalloprotease</keyword>
<protein>
    <submittedName>
        <fullName evidence="14">Zn-dependent protease</fullName>
    </submittedName>
</protein>
<name>A0A485M2T7_9ZZZZ</name>
<accession>A0A485M2T7</accession>
<dbReference type="AlphaFoldDB" id="A0A485M2T7"/>
<evidence type="ECO:0000256" key="4">
    <source>
        <dbReference type="ARBA" id="ARBA00022670"/>
    </source>
</evidence>
<feature type="domain" description="Peptidase M50" evidence="13">
    <location>
        <begin position="37"/>
        <end position="104"/>
    </location>
</feature>
<reference evidence="14" key="1">
    <citation type="submission" date="2019-03" db="EMBL/GenBank/DDBJ databases">
        <authorList>
            <person name="Hao L."/>
        </authorList>
    </citation>
    <scope>NUCLEOTIDE SEQUENCE</scope>
</reference>
<proteinExistence type="inferred from homology"/>
<evidence type="ECO:0000256" key="10">
    <source>
        <dbReference type="ARBA" id="ARBA00023049"/>
    </source>
</evidence>
<dbReference type="InterPro" id="IPR008915">
    <property type="entry name" value="Peptidase_M50"/>
</dbReference>
<evidence type="ECO:0000256" key="9">
    <source>
        <dbReference type="ARBA" id="ARBA00022989"/>
    </source>
</evidence>
<organism evidence="14">
    <name type="scientific">anaerobic digester metagenome</name>
    <dbReference type="NCBI Taxonomy" id="1263854"/>
    <lineage>
        <taxon>unclassified sequences</taxon>
        <taxon>metagenomes</taxon>
        <taxon>ecological metagenomes</taxon>
    </lineage>
</organism>
<sequence>MRIGRLAGVEVHLNNAFLALLGLFFVAGVLGKGLIAFAVVLLHELAHVAAARRFGVYVQDVELLPFGGVSRMGSEVVFDPSKEVGVAFAGPAANLLLTGLVITLNNYGIWDNELGRFFLQSNLMIAAFNLLPALPLDGGRIFRAYLARRVGFKQATYQASWWGQFWGVVIVLCGTAGLVMGISGLDIPVTGIFLFYAATREKSLASFHFIRHLAQKKKELAKAGVLPGEPLVSFETVRMGELIKSFVPQRFHVIMLLDENWQYRGVVSEVQVIDALLNQGVDAPVGSLIKPE</sequence>
<feature type="transmembrane region" description="Helical" evidence="12">
    <location>
        <begin position="84"/>
        <end position="105"/>
    </location>
</feature>
<dbReference type="GO" id="GO:0006508">
    <property type="term" value="P:proteolysis"/>
    <property type="evidence" value="ECO:0007669"/>
    <property type="project" value="UniProtKB-KW"/>
</dbReference>
<evidence type="ECO:0000256" key="1">
    <source>
        <dbReference type="ARBA" id="ARBA00001947"/>
    </source>
</evidence>
<dbReference type="GO" id="GO:0016020">
    <property type="term" value="C:membrane"/>
    <property type="evidence" value="ECO:0007669"/>
    <property type="project" value="UniProtKB-SubCell"/>
</dbReference>
<evidence type="ECO:0000256" key="7">
    <source>
        <dbReference type="ARBA" id="ARBA00022801"/>
    </source>
</evidence>
<keyword evidence="7" id="KW-0378">Hydrolase</keyword>
<gene>
    <name evidence="14" type="primary">SpoIVFB</name>
    <name evidence="14" type="ORF">SCFA_2810003</name>
</gene>
<dbReference type="GO" id="GO:0046872">
    <property type="term" value="F:metal ion binding"/>
    <property type="evidence" value="ECO:0007669"/>
    <property type="project" value="UniProtKB-KW"/>
</dbReference>
<dbReference type="PANTHER" id="PTHR39188:SF3">
    <property type="entry name" value="STAGE IV SPORULATION PROTEIN FB"/>
    <property type="match status" value="1"/>
</dbReference>
<feature type="transmembrane region" description="Helical" evidence="12">
    <location>
        <begin position="165"/>
        <end position="198"/>
    </location>
</feature>
<keyword evidence="8" id="KW-0862">Zinc</keyword>
<keyword evidence="6" id="KW-0479">Metal-binding</keyword>
<evidence type="ECO:0000256" key="11">
    <source>
        <dbReference type="ARBA" id="ARBA00023136"/>
    </source>
</evidence>
<evidence type="ECO:0000256" key="6">
    <source>
        <dbReference type="ARBA" id="ARBA00022723"/>
    </source>
</evidence>
<keyword evidence="11 12" id="KW-0472">Membrane</keyword>
<comment type="subcellular location">
    <subcellularLocation>
        <location evidence="2">Membrane</location>
        <topology evidence="2">Multi-pass membrane protein</topology>
    </subcellularLocation>
</comment>
<feature type="domain" description="Peptidase M50" evidence="13">
    <location>
        <begin position="117"/>
        <end position="151"/>
    </location>
</feature>
<evidence type="ECO:0000256" key="5">
    <source>
        <dbReference type="ARBA" id="ARBA00022692"/>
    </source>
</evidence>